<evidence type="ECO:0000313" key="2">
    <source>
        <dbReference type="Proteomes" id="UP000612055"/>
    </source>
</evidence>
<reference evidence="1" key="1">
    <citation type="journal article" date="2020" name="bioRxiv">
        <title>Comparative genomics of Chlamydomonas.</title>
        <authorList>
            <person name="Craig R.J."/>
            <person name="Hasan A.R."/>
            <person name="Ness R.W."/>
            <person name="Keightley P.D."/>
        </authorList>
    </citation>
    <scope>NUCLEOTIDE SEQUENCE</scope>
    <source>
        <strain evidence="1">CCAP 11/70</strain>
    </source>
</reference>
<name>A0A835XFR6_9CHLO</name>
<evidence type="ECO:0000313" key="1">
    <source>
        <dbReference type="EMBL" id="KAG2482564.1"/>
    </source>
</evidence>
<organism evidence="1 2">
    <name type="scientific">Edaphochlamys debaryana</name>
    <dbReference type="NCBI Taxonomy" id="47281"/>
    <lineage>
        <taxon>Eukaryota</taxon>
        <taxon>Viridiplantae</taxon>
        <taxon>Chlorophyta</taxon>
        <taxon>core chlorophytes</taxon>
        <taxon>Chlorophyceae</taxon>
        <taxon>CS clade</taxon>
        <taxon>Chlamydomonadales</taxon>
        <taxon>Chlamydomonadales incertae sedis</taxon>
        <taxon>Edaphochlamys</taxon>
    </lineage>
</organism>
<dbReference type="EMBL" id="JAEHOE010000214">
    <property type="protein sequence ID" value="KAG2482564.1"/>
    <property type="molecule type" value="Genomic_DNA"/>
</dbReference>
<protein>
    <submittedName>
        <fullName evidence="1">Uncharacterized protein</fullName>
    </submittedName>
</protein>
<accession>A0A835XFR6</accession>
<dbReference type="Proteomes" id="UP000612055">
    <property type="component" value="Unassembled WGS sequence"/>
</dbReference>
<gene>
    <name evidence="1" type="ORF">HYH03_018523</name>
</gene>
<comment type="caution">
    <text evidence="1">The sequence shown here is derived from an EMBL/GenBank/DDBJ whole genome shotgun (WGS) entry which is preliminary data.</text>
</comment>
<dbReference type="AlphaFoldDB" id="A0A835XFR6"/>
<proteinExistence type="predicted"/>
<keyword evidence="2" id="KW-1185">Reference proteome</keyword>
<sequence length="256" mass="27708">MIPQWKGEIAYVGWDMVTHTRNDYVPCGDLVDIEFGYALFNITCNDACRPPASRPPSPRPLPPSPCSTDCYSVTQPDGSVATGPIYADQDTLVGSATVRVVGSNIEIVVQTTEPLQQGSSLNWEFYADNTTFFKAVKDTRPKCSRPSPGLMDFSQLADSNSYTQVLVKPLSLLNLEDGCRGDFFLIVHMDMASGETAYLGWLMVTGSRIDYAPCVNPGVSSWFGFGPQALAAQPQALTPQPQALTAQTQSVTPTAP</sequence>